<gene>
    <name evidence="5" type="ORF">TM49_13020</name>
</gene>
<protein>
    <recommendedName>
        <fullName evidence="2">N-acetylmuramoyl-L-alanine amidase</fullName>
        <ecNumber evidence="2">3.5.1.28</ecNumber>
    </recommendedName>
</protein>
<dbReference type="HOGENOM" id="CLU_014322_2_1_5"/>
<evidence type="ECO:0000313" key="5">
    <source>
        <dbReference type="EMBL" id="AJY48194.1"/>
    </source>
</evidence>
<evidence type="ECO:0000259" key="4">
    <source>
        <dbReference type="SMART" id="SM00646"/>
    </source>
</evidence>
<evidence type="ECO:0000256" key="2">
    <source>
        <dbReference type="ARBA" id="ARBA00011901"/>
    </source>
</evidence>
<dbReference type="Gene3D" id="3.40.630.40">
    <property type="entry name" value="Zn-dependent exopeptidases"/>
    <property type="match status" value="1"/>
</dbReference>
<dbReference type="GO" id="GO:0030288">
    <property type="term" value="C:outer membrane-bounded periplasmic space"/>
    <property type="evidence" value="ECO:0007669"/>
    <property type="project" value="TreeGrafter"/>
</dbReference>
<dbReference type="CDD" id="cd02696">
    <property type="entry name" value="MurNAc-LAA"/>
    <property type="match status" value="1"/>
</dbReference>
<dbReference type="SUPFAM" id="SSF53187">
    <property type="entry name" value="Zn-dependent exopeptidases"/>
    <property type="match status" value="1"/>
</dbReference>
<dbReference type="Pfam" id="PF11741">
    <property type="entry name" value="AMIN"/>
    <property type="match status" value="1"/>
</dbReference>
<proteinExistence type="predicted"/>
<evidence type="ECO:0000256" key="1">
    <source>
        <dbReference type="ARBA" id="ARBA00001561"/>
    </source>
</evidence>
<dbReference type="GO" id="GO:0008745">
    <property type="term" value="F:N-acetylmuramoyl-L-alanine amidase activity"/>
    <property type="evidence" value="ECO:0007669"/>
    <property type="project" value="UniProtKB-EC"/>
</dbReference>
<comment type="catalytic activity">
    <reaction evidence="1">
        <text>Hydrolyzes the link between N-acetylmuramoyl residues and L-amino acid residues in certain cell-wall glycopeptides.</text>
        <dbReference type="EC" id="3.5.1.28"/>
    </reaction>
</comment>
<feature type="domain" description="MurNAc-LAA" evidence="4">
    <location>
        <begin position="228"/>
        <end position="382"/>
    </location>
</feature>
<reference evidence="5 6" key="1">
    <citation type="journal article" date="2015" name="Genome Announc.">
        <title>Complete genome sequence of Martelella endophytica YC6887, which has antifungal activity associated with a halophyte.</title>
        <authorList>
            <person name="Khan A."/>
            <person name="Khan H."/>
            <person name="Chung E.J."/>
            <person name="Hossain M.T."/>
            <person name="Chung Y.R."/>
        </authorList>
    </citation>
    <scope>NUCLEOTIDE SEQUENCE [LARGE SCALE GENOMIC DNA]</scope>
    <source>
        <strain evidence="5">YC6887</strain>
    </source>
</reference>
<dbReference type="SMART" id="SM00646">
    <property type="entry name" value="Ami_3"/>
    <property type="match status" value="1"/>
</dbReference>
<dbReference type="InterPro" id="IPR002508">
    <property type="entry name" value="MurNAc-LAA_cat"/>
</dbReference>
<dbReference type="PATRIC" id="fig|1486262.3.peg.2691"/>
<dbReference type="EMBL" id="CP010803">
    <property type="protein sequence ID" value="AJY48194.1"/>
    <property type="molecule type" value="Genomic_DNA"/>
</dbReference>
<dbReference type="GO" id="GO:0009253">
    <property type="term" value="P:peptidoglycan catabolic process"/>
    <property type="evidence" value="ECO:0007669"/>
    <property type="project" value="InterPro"/>
</dbReference>
<keyword evidence="3" id="KW-0378">Hydrolase</keyword>
<dbReference type="Proteomes" id="UP000032611">
    <property type="component" value="Chromosome"/>
</dbReference>
<dbReference type="InterPro" id="IPR021731">
    <property type="entry name" value="AMIN_dom"/>
</dbReference>
<name>A0A0D5LV85_MAREN</name>
<dbReference type="AlphaFoldDB" id="A0A0D5LV85"/>
<keyword evidence="6" id="KW-1185">Reference proteome</keyword>
<organism evidence="5 6">
    <name type="scientific">Martelella endophytica</name>
    <dbReference type="NCBI Taxonomy" id="1486262"/>
    <lineage>
        <taxon>Bacteria</taxon>
        <taxon>Pseudomonadati</taxon>
        <taxon>Pseudomonadota</taxon>
        <taxon>Alphaproteobacteria</taxon>
        <taxon>Hyphomicrobiales</taxon>
        <taxon>Aurantimonadaceae</taxon>
        <taxon>Martelella</taxon>
    </lineage>
</organism>
<accession>A0A0D5LV85</accession>
<dbReference type="Gene3D" id="2.60.40.3500">
    <property type="match status" value="1"/>
</dbReference>
<dbReference type="STRING" id="1486262.TM49_13020"/>
<dbReference type="KEGG" id="mey:TM49_13020"/>
<evidence type="ECO:0000256" key="3">
    <source>
        <dbReference type="ARBA" id="ARBA00022801"/>
    </source>
</evidence>
<dbReference type="InterPro" id="IPR050695">
    <property type="entry name" value="N-acetylmuramoyl_amidase_3"/>
</dbReference>
<sequence>MLCLSSAHAEEEAAPLVAYNALLVGDDARARLVIDFDRTPTFTYHYLTHPARLVITLPATAFGFPDDTLEARGIISDIRYGATGPGQSRIVLTATESIALTLAEVRDEDGSAARLVIDLAMTDAAKFDTLVATQRAKLAGEAEGALPEAAGDTATGAIDGDAESFVVAIDAGHGGVDTGAVGEDTKTLEKDITLDFARTFAARLQAEPGFESYLTRDSDVYLSLSKRVELARQHGADLFISLHADSLPQTDISGATVYTLSDRASDRVSAALARRENLSNEIAGIDTTDEPEEVTDILLDLTRRETQSFSTSLADRVVAAFKGRIGLINNPHRSAGFMVLMAPDIPSILLEIGFLSSPEDERRMLDPDWRDRLIARLVEAVKQYHDPLVASGG</sequence>
<dbReference type="PANTHER" id="PTHR30404">
    <property type="entry name" value="N-ACETYLMURAMOYL-L-ALANINE AMIDASE"/>
    <property type="match status" value="1"/>
</dbReference>
<dbReference type="Pfam" id="PF01520">
    <property type="entry name" value="Amidase_3"/>
    <property type="match status" value="1"/>
</dbReference>
<dbReference type="EC" id="3.5.1.28" evidence="2"/>
<dbReference type="PANTHER" id="PTHR30404:SF0">
    <property type="entry name" value="N-ACETYLMURAMOYL-L-ALANINE AMIDASE AMIC"/>
    <property type="match status" value="1"/>
</dbReference>
<evidence type="ECO:0000313" key="6">
    <source>
        <dbReference type="Proteomes" id="UP000032611"/>
    </source>
</evidence>